<dbReference type="Gene3D" id="2.160.10.10">
    <property type="entry name" value="Hexapeptide repeat proteins"/>
    <property type="match status" value="1"/>
</dbReference>
<sequence>MSIALGSHIGEGSIVAMGCVVSGKIPALSIIAGNPCKVISQRDKNNYEENKKKGAIYLKAKKQGLISPEYHHGFSDKNT</sequence>
<dbReference type="AlphaFoldDB" id="A0A1M6YBS2"/>
<proteinExistence type="predicted"/>
<reference evidence="2" key="1">
    <citation type="submission" date="2016-11" db="EMBL/GenBank/DDBJ databases">
        <authorList>
            <person name="Varghese N."/>
            <person name="Submissions S."/>
        </authorList>
    </citation>
    <scope>NUCLEOTIDE SEQUENCE [LARGE SCALE GENOMIC DNA]</scope>
    <source>
        <strain evidence="2">DSM 3661</strain>
    </source>
</reference>
<evidence type="ECO:0000313" key="1">
    <source>
        <dbReference type="EMBL" id="SHL15721.1"/>
    </source>
</evidence>
<organism evidence="1 2">
    <name type="scientific">Flavobacterium xanthum</name>
    <dbReference type="NCBI Taxonomy" id="69322"/>
    <lineage>
        <taxon>Bacteria</taxon>
        <taxon>Pseudomonadati</taxon>
        <taxon>Bacteroidota</taxon>
        <taxon>Flavobacteriia</taxon>
        <taxon>Flavobacteriales</taxon>
        <taxon>Flavobacteriaceae</taxon>
        <taxon>Flavobacterium</taxon>
    </lineage>
</organism>
<dbReference type="SUPFAM" id="SSF51161">
    <property type="entry name" value="Trimeric LpxA-like enzymes"/>
    <property type="match status" value="1"/>
</dbReference>
<dbReference type="STRING" id="69322.SAMN05443669_100319"/>
<accession>A0A1M6YBS2</accession>
<keyword evidence="2" id="KW-1185">Reference proteome</keyword>
<protein>
    <recommendedName>
        <fullName evidence="3">Transferase hexapeptide (Six repeat-containing protein)</fullName>
    </recommendedName>
</protein>
<dbReference type="Proteomes" id="UP000184260">
    <property type="component" value="Unassembled WGS sequence"/>
</dbReference>
<evidence type="ECO:0008006" key="3">
    <source>
        <dbReference type="Google" id="ProtNLM"/>
    </source>
</evidence>
<dbReference type="OrthoDB" id="9812571at2"/>
<gene>
    <name evidence="1" type="ORF">SAMN05443669_100319</name>
</gene>
<dbReference type="EMBL" id="FRBU01000003">
    <property type="protein sequence ID" value="SHL15721.1"/>
    <property type="molecule type" value="Genomic_DNA"/>
</dbReference>
<dbReference type="InterPro" id="IPR011004">
    <property type="entry name" value="Trimer_LpxA-like_sf"/>
</dbReference>
<name>A0A1M6YBS2_9FLAO</name>
<dbReference type="RefSeq" id="WP_073351386.1">
    <property type="nucleotide sequence ID" value="NZ_FRBU01000003.1"/>
</dbReference>
<evidence type="ECO:0000313" key="2">
    <source>
        <dbReference type="Proteomes" id="UP000184260"/>
    </source>
</evidence>